<protein>
    <recommendedName>
        <fullName evidence="3">DNA repair protein</fullName>
    </recommendedName>
</protein>
<proteinExistence type="predicted"/>
<organism evidence="1 2">
    <name type="scientific">Legionella resiliens</name>
    <dbReference type="NCBI Taxonomy" id="2905958"/>
    <lineage>
        <taxon>Bacteria</taxon>
        <taxon>Pseudomonadati</taxon>
        <taxon>Pseudomonadota</taxon>
        <taxon>Gammaproteobacteria</taxon>
        <taxon>Legionellales</taxon>
        <taxon>Legionellaceae</taxon>
        <taxon>Legionella</taxon>
    </lineage>
</organism>
<sequence>MTLLDLLKKMYLIKDVIQGSFNPQSELFSYIQSYQDKELILAFSTELRSLLARTHPIFDRDANNRLTTRFALYLEAFMKLTQGDLKPMLTYLEKHNDVMSFLSNHWNILEKLYYGYKSKGKDIIILEEYSLLLDEDYKVIRVELKKEIELSNEPIKKEFLYGFFQKIRDNKEIFFGKSQQEREEFIEIMGSFFSSFRI</sequence>
<evidence type="ECO:0000313" key="2">
    <source>
        <dbReference type="Proteomes" id="UP001320170"/>
    </source>
</evidence>
<gene>
    <name evidence="1" type="ORF">LXO92_08725</name>
</gene>
<dbReference type="RefSeq" id="WP_232890796.1">
    <property type="nucleotide sequence ID" value="NZ_JAJSPM010000005.1"/>
</dbReference>
<accession>A0ABS8X3B4</accession>
<evidence type="ECO:0008006" key="3">
    <source>
        <dbReference type="Google" id="ProtNLM"/>
    </source>
</evidence>
<keyword evidence="2" id="KW-1185">Reference proteome</keyword>
<comment type="caution">
    <text evidence="1">The sequence shown here is derived from an EMBL/GenBank/DDBJ whole genome shotgun (WGS) entry which is preliminary data.</text>
</comment>
<dbReference type="EMBL" id="JAJTND010000004">
    <property type="protein sequence ID" value="MCE3532459.1"/>
    <property type="molecule type" value="Genomic_DNA"/>
</dbReference>
<name>A0ABS8X3B4_9GAMM</name>
<dbReference type="Proteomes" id="UP001320170">
    <property type="component" value="Unassembled WGS sequence"/>
</dbReference>
<reference evidence="1 2" key="1">
    <citation type="journal article" date="2024" name="Pathogens">
        <title>Characterization of a Novel Species of Legionella Isolated from a Healthcare Facility: Legionella resiliens sp. nov.</title>
        <authorList>
            <person name="Cristino S."/>
            <person name="Pascale M.R."/>
            <person name="Marino F."/>
            <person name="Derelitto C."/>
            <person name="Salaris S."/>
            <person name="Orsini M."/>
            <person name="Squarzoni S."/>
            <person name="Grottola A."/>
            <person name="Girolamini L."/>
        </authorList>
    </citation>
    <scope>NUCLEOTIDE SEQUENCE [LARGE SCALE GENOMIC DNA]</scope>
    <source>
        <strain evidence="1 2">8cVS16</strain>
    </source>
</reference>
<evidence type="ECO:0000313" key="1">
    <source>
        <dbReference type="EMBL" id="MCE3532459.1"/>
    </source>
</evidence>